<reference evidence="2 3" key="1">
    <citation type="submission" date="2021-04" db="EMBL/GenBank/DDBJ databases">
        <title>Paenibacillus sp. DLE-14 whole genome sequence.</title>
        <authorList>
            <person name="Ham Y.J."/>
        </authorList>
    </citation>
    <scope>NUCLEOTIDE SEQUENCE [LARGE SCALE GENOMIC DNA]</scope>
    <source>
        <strain evidence="2 3">DLE-14</strain>
    </source>
</reference>
<evidence type="ECO:0000313" key="3">
    <source>
        <dbReference type="Proteomes" id="UP000673394"/>
    </source>
</evidence>
<feature type="compositionally biased region" description="Low complexity" evidence="1">
    <location>
        <begin position="8"/>
        <end position="20"/>
    </location>
</feature>
<feature type="compositionally biased region" description="Low complexity" evidence="1">
    <location>
        <begin position="63"/>
        <end position="72"/>
    </location>
</feature>
<sequence length="99" mass="9739">MRTAVPGATAAEASSPAATELTTRSVAGVLGDADAVSALRTAKPSSPDRAKGGQSVVAVIASASRRPAACRSGTSSRRPGTAASSTSRIASSTLTARLR</sequence>
<evidence type="ECO:0000313" key="2">
    <source>
        <dbReference type="EMBL" id="MBP3965927.1"/>
    </source>
</evidence>
<feature type="region of interest" description="Disordered" evidence="1">
    <location>
        <begin position="63"/>
        <end position="99"/>
    </location>
</feature>
<feature type="region of interest" description="Disordered" evidence="1">
    <location>
        <begin position="1"/>
        <end position="20"/>
    </location>
</feature>
<protein>
    <submittedName>
        <fullName evidence="2">Uncharacterized protein</fullName>
    </submittedName>
</protein>
<gene>
    <name evidence="2" type="ORF">I8J30_24705</name>
</gene>
<keyword evidence="3" id="KW-1185">Reference proteome</keyword>
<dbReference type="EMBL" id="JAGKSP010000013">
    <property type="protein sequence ID" value="MBP3965927.1"/>
    <property type="molecule type" value="Genomic_DNA"/>
</dbReference>
<organism evidence="2 3">
    <name type="scientific">Paenibacillus lignilyticus</name>
    <dbReference type="NCBI Taxonomy" id="1172615"/>
    <lineage>
        <taxon>Bacteria</taxon>
        <taxon>Bacillati</taxon>
        <taxon>Bacillota</taxon>
        <taxon>Bacilli</taxon>
        <taxon>Bacillales</taxon>
        <taxon>Paenibacillaceae</taxon>
        <taxon>Paenibacillus</taxon>
    </lineage>
</organism>
<proteinExistence type="predicted"/>
<name>A0ABS5CJ62_9BACL</name>
<dbReference type="Proteomes" id="UP000673394">
    <property type="component" value="Unassembled WGS sequence"/>
</dbReference>
<evidence type="ECO:0000256" key="1">
    <source>
        <dbReference type="SAM" id="MobiDB-lite"/>
    </source>
</evidence>
<accession>A0ABS5CJ62</accession>
<feature type="compositionally biased region" description="Low complexity" evidence="1">
    <location>
        <begin position="81"/>
        <end position="99"/>
    </location>
</feature>
<comment type="caution">
    <text evidence="2">The sequence shown here is derived from an EMBL/GenBank/DDBJ whole genome shotgun (WGS) entry which is preliminary data.</text>
</comment>